<dbReference type="OrthoDB" id="1637350at2759"/>
<evidence type="ECO:0000256" key="2">
    <source>
        <dbReference type="ARBA" id="ARBA00022729"/>
    </source>
</evidence>
<reference evidence="7 8" key="1">
    <citation type="journal article" date="2014" name="Genome Announc.">
        <title>Draft genome sequence of the pathogenic fungus Scedosporium apiospermum.</title>
        <authorList>
            <person name="Vandeputte P."/>
            <person name="Ghamrawi S."/>
            <person name="Rechenmann M."/>
            <person name="Iltis A."/>
            <person name="Giraud S."/>
            <person name="Fleury M."/>
            <person name="Thornton C."/>
            <person name="Delhaes L."/>
            <person name="Meyer W."/>
            <person name="Papon N."/>
            <person name="Bouchara J.P."/>
        </authorList>
    </citation>
    <scope>NUCLEOTIDE SEQUENCE [LARGE SCALE GENOMIC DNA]</scope>
    <source>
        <strain evidence="7 8">IHEM 14462</strain>
    </source>
</reference>
<keyword evidence="4" id="KW-0624">Polysaccharide degradation</keyword>
<dbReference type="SUPFAM" id="SSF51126">
    <property type="entry name" value="Pectin lyase-like"/>
    <property type="match status" value="1"/>
</dbReference>
<dbReference type="PANTHER" id="PTHR31683:SF18">
    <property type="entry name" value="PECTATE LYASE 21-RELATED"/>
    <property type="match status" value="1"/>
</dbReference>
<protein>
    <recommendedName>
        <fullName evidence="6">Pectate lyase domain-containing protein</fullName>
    </recommendedName>
</protein>
<dbReference type="EMBL" id="JOWA01000091">
    <property type="protein sequence ID" value="KEZ43745.1"/>
    <property type="molecule type" value="Genomic_DNA"/>
</dbReference>
<keyword evidence="8" id="KW-1185">Reference proteome</keyword>
<dbReference type="AlphaFoldDB" id="A0A084G8T3"/>
<dbReference type="KEGG" id="sapo:SAPIO_CDS4381"/>
<evidence type="ECO:0000313" key="8">
    <source>
        <dbReference type="Proteomes" id="UP000028545"/>
    </source>
</evidence>
<dbReference type="VEuPathDB" id="FungiDB:SAPIO_CDS4381"/>
<sequence length="335" mass="35388">MYMSSGLSLVLLSSIFALASGASLNYARIPIQNNTPALSTRQSCGTAIDELVGYAAGTTGGGDGEGITATSCSTLESAVKAGGVIKISGTLSGCGIIDLKSDTTVIGVGENSGLIDGGFRIKKINNVIVRNLKFHKAPKKGDLLSLDNATQVWVDHCEFSSEGIAGDKDTYDGLLDITHASDFVTVSWSKFHDHWKGSLIGHSDNNADEDTGHLRVTFHHNHWTNVNSRLPSVRFGTAHIYSSCYVGNPSSGINSRMGAQVLVEETSFTDTRRAIVTNLDSQKDGFAVSRNNIFTNSDTSITQAGSLTIPYAYSTDSASCVCSFLESKAGTGVVA</sequence>
<dbReference type="Gene3D" id="2.160.20.10">
    <property type="entry name" value="Single-stranded right-handed beta-helix, Pectin lyase-like"/>
    <property type="match status" value="1"/>
</dbReference>
<proteinExistence type="inferred from homology"/>
<dbReference type="GO" id="GO:0030570">
    <property type="term" value="F:pectate lyase activity"/>
    <property type="evidence" value="ECO:0007669"/>
    <property type="project" value="InterPro"/>
</dbReference>
<dbReference type="InterPro" id="IPR011050">
    <property type="entry name" value="Pectin_lyase_fold/virulence"/>
</dbReference>
<evidence type="ECO:0000256" key="5">
    <source>
        <dbReference type="SAM" id="SignalP"/>
    </source>
</evidence>
<dbReference type="InterPro" id="IPR002022">
    <property type="entry name" value="Pec_lyase"/>
</dbReference>
<evidence type="ECO:0000256" key="1">
    <source>
        <dbReference type="ARBA" id="ARBA00010980"/>
    </source>
</evidence>
<dbReference type="HOGENOM" id="CLU_021894_0_0_1"/>
<dbReference type="GeneID" id="27723453"/>
<evidence type="ECO:0000256" key="4">
    <source>
        <dbReference type="RuleBase" id="RU361173"/>
    </source>
</evidence>
<feature type="signal peptide" evidence="5">
    <location>
        <begin position="1"/>
        <end position="21"/>
    </location>
</feature>
<dbReference type="Pfam" id="PF00544">
    <property type="entry name" value="Pectate_lyase_4"/>
    <property type="match status" value="1"/>
</dbReference>
<dbReference type="OMA" id="GCDIMEV"/>
<dbReference type="RefSeq" id="XP_016643544.1">
    <property type="nucleotide sequence ID" value="XM_016786942.1"/>
</dbReference>
<evidence type="ECO:0000259" key="6">
    <source>
        <dbReference type="SMART" id="SM00656"/>
    </source>
</evidence>
<keyword evidence="4" id="KW-0964">Secreted</keyword>
<dbReference type="GO" id="GO:0005576">
    <property type="term" value="C:extracellular region"/>
    <property type="evidence" value="ECO:0007669"/>
    <property type="project" value="UniProtKB-SubCell"/>
</dbReference>
<organism evidence="7 8">
    <name type="scientific">Pseudallescheria apiosperma</name>
    <name type="common">Scedosporium apiospermum</name>
    <dbReference type="NCBI Taxonomy" id="563466"/>
    <lineage>
        <taxon>Eukaryota</taxon>
        <taxon>Fungi</taxon>
        <taxon>Dikarya</taxon>
        <taxon>Ascomycota</taxon>
        <taxon>Pezizomycotina</taxon>
        <taxon>Sordariomycetes</taxon>
        <taxon>Hypocreomycetidae</taxon>
        <taxon>Microascales</taxon>
        <taxon>Microascaceae</taxon>
        <taxon>Scedosporium</taxon>
    </lineage>
</organism>
<keyword evidence="4" id="KW-0119">Carbohydrate metabolism</keyword>
<gene>
    <name evidence="7" type="ORF">SAPIO_CDS4381</name>
</gene>
<keyword evidence="3 4" id="KW-0456">Lyase</keyword>
<evidence type="ECO:0000313" key="7">
    <source>
        <dbReference type="EMBL" id="KEZ43745.1"/>
    </source>
</evidence>
<dbReference type="Proteomes" id="UP000028545">
    <property type="component" value="Unassembled WGS sequence"/>
</dbReference>
<dbReference type="SMART" id="SM00656">
    <property type="entry name" value="Amb_all"/>
    <property type="match status" value="1"/>
</dbReference>
<evidence type="ECO:0000256" key="3">
    <source>
        <dbReference type="ARBA" id="ARBA00023239"/>
    </source>
</evidence>
<dbReference type="PANTHER" id="PTHR31683">
    <property type="entry name" value="PECTATE LYASE 18-RELATED"/>
    <property type="match status" value="1"/>
</dbReference>
<keyword evidence="2 5" id="KW-0732">Signal</keyword>
<comment type="subcellular location">
    <subcellularLocation>
        <location evidence="4">Secreted</location>
    </subcellularLocation>
</comment>
<accession>A0A084G8T3</accession>
<comment type="similarity">
    <text evidence="1 4">Belongs to the polysaccharide lyase 1 family.</text>
</comment>
<dbReference type="InterPro" id="IPR012334">
    <property type="entry name" value="Pectin_lyas_fold"/>
</dbReference>
<dbReference type="GO" id="GO:0000272">
    <property type="term" value="P:polysaccharide catabolic process"/>
    <property type="evidence" value="ECO:0007669"/>
    <property type="project" value="UniProtKB-KW"/>
</dbReference>
<name>A0A084G8T3_PSEDA</name>
<feature type="domain" description="Pectate lyase" evidence="6">
    <location>
        <begin position="64"/>
        <end position="274"/>
    </location>
</feature>
<feature type="chain" id="PRO_5001775582" description="Pectate lyase domain-containing protein" evidence="5">
    <location>
        <begin position="22"/>
        <end position="335"/>
    </location>
</feature>
<dbReference type="InterPro" id="IPR045032">
    <property type="entry name" value="PEL"/>
</dbReference>
<comment type="caution">
    <text evidence="7">The sequence shown here is derived from an EMBL/GenBank/DDBJ whole genome shotgun (WGS) entry which is preliminary data.</text>
</comment>